<keyword evidence="3" id="KW-1185">Reference proteome</keyword>
<dbReference type="Proteomes" id="UP001195483">
    <property type="component" value="Unassembled WGS sequence"/>
</dbReference>
<keyword evidence="1" id="KW-0732">Signal</keyword>
<gene>
    <name evidence="2" type="ORF">CHS0354_032001</name>
</gene>
<feature type="signal peptide" evidence="1">
    <location>
        <begin position="1"/>
        <end position="16"/>
    </location>
</feature>
<protein>
    <recommendedName>
        <fullName evidence="4">Maturase K</fullName>
    </recommendedName>
</protein>
<evidence type="ECO:0008006" key="4">
    <source>
        <dbReference type="Google" id="ProtNLM"/>
    </source>
</evidence>
<organism evidence="2 3">
    <name type="scientific">Potamilus streckersoni</name>
    <dbReference type="NCBI Taxonomy" id="2493646"/>
    <lineage>
        <taxon>Eukaryota</taxon>
        <taxon>Metazoa</taxon>
        <taxon>Spiralia</taxon>
        <taxon>Lophotrochozoa</taxon>
        <taxon>Mollusca</taxon>
        <taxon>Bivalvia</taxon>
        <taxon>Autobranchia</taxon>
        <taxon>Heteroconchia</taxon>
        <taxon>Palaeoheterodonta</taxon>
        <taxon>Unionida</taxon>
        <taxon>Unionoidea</taxon>
        <taxon>Unionidae</taxon>
        <taxon>Ambleminae</taxon>
        <taxon>Lampsilini</taxon>
        <taxon>Potamilus</taxon>
    </lineage>
</organism>
<name>A0AAE0TLB3_9BIVA</name>
<evidence type="ECO:0000313" key="3">
    <source>
        <dbReference type="Proteomes" id="UP001195483"/>
    </source>
</evidence>
<dbReference type="AlphaFoldDB" id="A0AAE0TLB3"/>
<accession>A0AAE0TLB3</accession>
<sequence length="109" mass="12707">MNFFLQLLSFYNSVSTLLLTSHHQHIITGTWFGTQKFPIEFYKALQFQYNYISHSIDQSPELNVIVDLIKLISMSGNVSRKVTTTRSKMYIYFQAKQNNYSTSTKSFTS</sequence>
<feature type="chain" id="PRO_5042140257" description="Maturase K" evidence="1">
    <location>
        <begin position="17"/>
        <end position="109"/>
    </location>
</feature>
<reference evidence="2" key="3">
    <citation type="submission" date="2023-05" db="EMBL/GenBank/DDBJ databases">
        <authorList>
            <person name="Smith C.H."/>
        </authorList>
    </citation>
    <scope>NUCLEOTIDE SEQUENCE</scope>
    <source>
        <strain evidence="2">CHS0354</strain>
        <tissue evidence="2">Mantle</tissue>
    </source>
</reference>
<proteinExistence type="predicted"/>
<evidence type="ECO:0000313" key="2">
    <source>
        <dbReference type="EMBL" id="KAK3612402.1"/>
    </source>
</evidence>
<reference evidence="2" key="1">
    <citation type="journal article" date="2021" name="Genome Biol. Evol.">
        <title>A High-Quality Reference Genome for a Parasitic Bivalve with Doubly Uniparental Inheritance (Bivalvia: Unionida).</title>
        <authorList>
            <person name="Smith C.H."/>
        </authorList>
    </citation>
    <scope>NUCLEOTIDE SEQUENCE</scope>
    <source>
        <strain evidence="2">CHS0354</strain>
    </source>
</reference>
<reference evidence="2" key="2">
    <citation type="journal article" date="2021" name="Genome Biol. Evol.">
        <title>Developing a high-quality reference genome for a parasitic bivalve with doubly uniparental inheritance (Bivalvia: Unionida).</title>
        <authorList>
            <person name="Smith C.H."/>
        </authorList>
    </citation>
    <scope>NUCLEOTIDE SEQUENCE</scope>
    <source>
        <strain evidence="2">CHS0354</strain>
        <tissue evidence="2">Mantle</tissue>
    </source>
</reference>
<evidence type="ECO:0000256" key="1">
    <source>
        <dbReference type="SAM" id="SignalP"/>
    </source>
</evidence>
<comment type="caution">
    <text evidence="2">The sequence shown here is derived from an EMBL/GenBank/DDBJ whole genome shotgun (WGS) entry which is preliminary data.</text>
</comment>
<dbReference type="EMBL" id="JAEAOA010001901">
    <property type="protein sequence ID" value="KAK3612402.1"/>
    <property type="molecule type" value="Genomic_DNA"/>
</dbReference>